<evidence type="ECO:0000313" key="4">
    <source>
        <dbReference type="Proteomes" id="UP000779809"/>
    </source>
</evidence>
<dbReference type="AlphaFoldDB" id="A0A932A5W1"/>
<dbReference type="Gene3D" id="3.60.21.10">
    <property type="match status" value="1"/>
</dbReference>
<feature type="domain" description="Calcineurin-like phosphoesterase" evidence="2">
    <location>
        <begin position="69"/>
        <end position="264"/>
    </location>
</feature>
<name>A0A932A5W1_9BACT</name>
<protein>
    <submittedName>
        <fullName evidence="3">Metallophosphoesterase</fullName>
    </submittedName>
</protein>
<dbReference type="PANTHER" id="PTHR43143">
    <property type="entry name" value="METALLOPHOSPHOESTERASE, CALCINEURIN SUPERFAMILY"/>
    <property type="match status" value="1"/>
</dbReference>
<dbReference type="InterPro" id="IPR051918">
    <property type="entry name" value="STPP_CPPED1"/>
</dbReference>
<gene>
    <name evidence="3" type="ORF">HYX28_00580</name>
</gene>
<dbReference type="PANTHER" id="PTHR43143:SF1">
    <property type="entry name" value="SERINE_THREONINE-PROTEIN PHOSPHATASE CPPED1"/>
    <property type="match status" value="1"/>
</dbReference>
<keyword evidence="1" id="KW-0732">Signal</keyword>
<evidence type="ECO:0000256" key="1">
    <source>
        <dbReference type="SAM" id="SignalP"/>
    </source>
</evidence>
<comment type="caution">
    <text evidence="3">The sequence shown here is derived from an EMBL/GenBank/DDBJ whole genome shotgun (WGS) entry which is preliminary data.</text>
</comment>
<sequence length="325" mass="34746">MSRKLLALATLALAVICSGLLSCVNDPHQLRPLQALPSTATLGAAADPDHFVFYVFGDNRPAKKSDPPTATIQQIADAIGTAKPALALSCGDLIAGKEPGEQAKIQAEYQAILDIFHPTGVPLYNAPGNHEMDDAKDVPNAVMTGYYEQVLGLPYGSFDYGNSHFVSLNTEEVASLLVVKSPRAPTDDGTADLDPGYVSPDQRQWLDEDLALHQSAAHVFIFMHHSIHPFKAKNALDKASADAITAILAKYPNVTAVFSAHEHLYYNVQSHDDLTDPMAGATNGGPRFLVTGGAGAPLQSNDHGFFHYFIVTVNAGDISISMVKL</sequence>
<dbReference type="GO" id="GO:0016787">
    <property type="term" value="F:hydrolase activity"/>
    <property type="evidence" value="ECO:0007669"/>
    <property type="project" value="InterPro"/>
</dbReference>
<dbReference type="InterPro" id="IPR029052">
    <property type="entry name" value="Metallo-depent_PP-like"/>
</dbReference>
<dbReference type="SUPFAM" id="SSF56300">
    <property type="entry name" value="Metallo-dependent phosphatases"/>
    <property type="match status" value="1"/>
</dbReference>
<evidence type="ECO:0000313" key="3">
    <source>
        <dbReference type="EMBL" id="MBI2677255.1"/>
    </source>
</evidence>
<organism evidence="3 4">
    <name type="scientific">Candidatus Korobacter versatilis</name>
    <dbReference type="NCBI Taxonomy" id="658062"/>
    <lineage>
        <taxon>Bacteria</taxon>
        <taxon>Pseudomonadati</taxon>
        <taxon>Acidobacteriota</taxon>
        <taxon>Terriglobia</taxon>
        <taxon>Terriglobales</taxon>
        <taxon>Candidatus Korobacteraceae</taxon>
        <taxon>Candidatus Korobacter</taxon>
    </lineage>
</organism>
<reference evidence="3" key="1">
    <citation type="submission" date="2020-07" db="EMBL/GenBank/DDBJ databases">
        <title>Huge and variable diversity of episymbiotic CPR bacteria and DPANN archaea in groundwater ecosystems.</title>
        <authorList>
            <person name="He C.Y."/>
            <person name="Keren R."/>
            <person name="Whittaker M."/>
            <person name="Farag I.F."/>
            <person name="Doudna J."/>
            <person name="Cate J.H.D."/>
            <person name="Banfield J.F."/>
        </authorList>
    </citation>
    <scope>NUCLEOTIDE SEQUENCE</scope>
    <source>
        <strain evidence="3">NC_groundwater_580_Pr5_B-0.1um_64_19</strain>
    </source>
</reference>
<dbReference type="Pfam" id="PF00149">
    <property type="entry name" value="Metallophos"/>
    <property type="match status" value="1"/>
</dbReference>
<evidence type="ECO:0000259" key="2">
    <source>
        <dbReference type="Pfam" id="PF00149"/>
    </source>
</evidence>
<dbReference type="InterPro" id="IPR004843">
    <property type="entry name" value="Calcineurin-like_PHP"/>
</dbReference>
<dbReference type="EMBL" id="JACPNR010000002">
    <property type="protein sequence ID" value="MBI2677255.1"/>
    <property type="molecule type" value="Genomic_DNA"/>
</dbReference>
<proteinExistence type="predicted"/>
<accession>A0A932A5W1</accession>
<feature type="signal peptide" evidence="1">
    <location>
        <begin position="1"/>
        <end position="22"/>
    </location>
</feature>
<feature type="chain" id="PRO_5037564790" evidence="1">
    <location>
        <begin position="23"/>
        <end position="325"/>
    </location>
</feature>
<dbReference type="Proteomes" id="UP000779809">
    <property type="component" value="Unassembled WGS sequence"/>
</dbReference>
<dbReference type="PROSITE" id="PS51257">
    <property type="entry name" value="PROKAR_LIPOPROTEIN"/>
    <property type="match status" value="1"/>
</dbReference>